<dbReference type="PROSITE" id="PS50283">
    <property type="entry name" value="NA_SOLUT_SYMP_3"/>
    <property type="match status" value="1"/>
</dbReference>
<feature type="transmembrane region" description="Helical" evidence="12">
    <location>
        <begin position="78"/>
        <end position="96"/>
    </location>
</feature>
<feature type="transmembrane region" description="Helical" evidence="12">
    <location>
        <begin position="141"/>
        <end position="159"/>
    </location>
</feature>
<comment type="caution">
    <text evidence="13">The sequence shown here is derived from an EMBL/GenBank/DDBJ whole genome shotgun (WGS) entry which is preliminary data.</text>
</comment>
<name>A0A8J5JIY2_HOMAM</name>
<keyword evidence="14" id="KW-1185">Reference proteome</keyword>
<feature type="non-terminal residue" evidence="13">
    <location>
        <position position="627"/>
    </location>
</feature>
<evidence type="ECO:0000256" key="4">
    <source>
        <dbReference type="ARBA" id="ARBA00022475"/>
    </source>
</evidence>
<feature type="transmembrane region" description="Helical" evidence="12">
    <location>
        <begin position="39"/>
        <end position="58"/>
    </location>
</feature>
<keyword evidence="8" id="KW-0406">Ion transport</keyword>
<feature type="transmembrane region" description="Helical" evidence="12">
    <location>
        <begin position="345"/>
        <end position="370"/>
    </location>
</feature>
<feature type="transmembrane region" description="Helical" evidence="12">
    <location>
        <begin position="391"/>
        <end position="410"/>
    </location>
</feature>
<feature type="transmembrane region" description="Helical" evidence="12">
    <location>
        <begin position="203"/>
        <end position="226"/>
    </location>
</feature>
<feature type="transmembrane region" description="Helical" evidence="12">
    <location>
        <begin position="547"/>
        <end position="566"/>
    </location>
</feature>
<evidence type="ECO:0000256" key="8">
    <source>
        <dbReference type="ARBA" id="ARBA00023065"/>
    </source>
</evidence>
<dbReference type="AlphaFoldDB" id="A0A8J5JIY2"/>
<keyword evidence="4" id="KW-1003">Cell membrane</keyword>
<evidence type="ECO:0000256" key="5">
    <source>
        <dbReference type="ARBA" id="ARBA00022692"/>
    </source>
</evidence>
<evidence type="ECO:0000256" key="1">
    <source>
        <dbReference type="ARBA" id="ARBA00004651"/>
    </source>
</evidence>
<dbReference type="InterPro" id="IPR001734">
    <property type="entry name" value="Na/solute_symporter"/>
</dbReference>
<protein>
    <submittedName>
        <fullName evidence="13">Sodium-coupled monocarboxylate transporter 1-like 7</fullName>
    </submittedName>
</protein>
<dbReference type="Pfam" id="PF00474">
    <property type="entry name" value="SSF"/>
    <property type="match status" value="1"/>
</dbReference>
<gene>
    <name evidence="13" type="primary">Slc5A8-L7</name>
    <name evidence="13" type="ORF">Hamer_G020675</name>
</gene>
<evidence type="ECO:0000256" key="2">
    <source>
        <dbReference type="ARBA" id="ARBA00006434"/>
    </source>
</evidence>
<dbReference type="PANTHER" id="PTHR42985:SF40">
    <property type="entry name" value="LD47995P-RELATED"/>
    <property type="match status" value="1"/>
</dbReference>
<keyword evidence="3" id="KW-0813">Transport</keyword>
<dbReference type="Proteomes" id="UP000747542">
    <property type="component" value="Unassembled WGS sequence"/>
</dbReference>
<keyword evidence="6 12" id="KW-1133">Transmembrane helix</keyword>
<keyword evidence="9 12" id="KW-0472">Membrane</keyword>
<dbReference type="EMBL" id="JAHLQT010035785">
    <property type="protein sequence ID" value="KAG7158071.1"/>
    <property type="molecule type" value="Genomic_DNA"/>
</dbReference>
<dbReference type="NCBIfam" id="TIGR00813">
    <property type="entry name" value="sss"/>
    <property type="match status" value="1"/>
</dbReference>
<evidence type="ECO:0000256" key="3">
    <source>
        <dbReference type="ARBA" id="ARBA00022448"/>
    </source>
</evidence>
<feature type="transmembrane region" description="Helical" evidence="12">
    <location>
        <begin position="284"/>
        <end position="310"/>
    </location>
</feature>
<dbReference type="PANTHER" id="PTHR42985">
    <property type="entry name" value="SODIUM-COUPLED MONOCARBOXYLATE TRANSPORTER"/>
    <property type="match status" value="1"/>
</dbReference>
<dbReference type="InterPro" id="IPR051163">
    <property type="entry name" value="Sodium:Solute_Symporter_SSF"/>
</dbReference>
<dbReference type="InterPro" id="IPR038377">
    <property type="entry name" value="Na/Glc_symporter_sf"/>
</dbReference>
<dbReference type="GO" id="GO:0005886">
    <property type="term" value="C:plasma membrane"/>
    <property type="evidence" value="ECO:0007669"/>
    <property type="project" value="UniProtKB-SubCell"/>
</dbReference>
<evidence type="ECO:0000256" key="7">
    <source>
        <dbReference type="ARBA" id="ARBA00023053"/>
    </source>
</evidence>
<dbReference type="GO" id="GO:0006814">
    <property type="term" value="P:sodium ion transport"/>
    <property type="evidence" value="ECO:0007669"/>
    <property type="project" value="UniProtKB-KW"/>
</dbReference>
<feature type="transmembrane region" description="Helical" evidence="12">
    <location>
        <begin position="171"/>
        <end position="191"/>
    </location>
</feature>
<evidence type="ECO:0000313" key="13">
    <source>
        <dbReference type="EMBL" id="KAG7158071.1"/>
    </source>
</evidence>
<evidence type="ECO:0000313" key="14">
    <source>
        <dbReference type="Proteomes" id="UP000747542"/>
    </source>
</evidence>
<evidence type="ECO:0000256" key="12">
    <source>
        <dbReference type="SAM" id="Phobius"/>
    </source>
</evidence>
<keyword evidence="10" id="KW-0739">Sodium transport</keyword>
<dbReference type="Gene3D" id="1.20.1730.10">
    <property type="entry name" value="Sodium/glucose cotransporter"/>
    <property type="match status" value="1"/>
</dbReference>
<accession>A0A8J5JIY2</accession>
<evidence type="ECO:0000256" key="11">
    <source>
        <dbReference type="RuleBase" id="RU362091"/>
    </source>
</evidence>
<proteinExistence type="inferred from homology"/>
<keyword evidence="7" id="KW-0915">Sodium</keyword>
<comment type="subcellular location">
    <subcellularLocation>
        <location evidence="1">Cell membrane</location>
        <topology evidence="1">Multi-pass membrane protein</topology>
    </subcellularLocation>
</comment>
<reference evidence="13" key="1">
    <citation type="journal article" date="2021" name="Sci. Adv.">
        <title>The American lobster genome reveals insights on longevity, neural, and immune adaptations.</title>
        <authorList>
            <person name="Polinski J.M."/>
            <person name="Zimin A.V."/>
            <person name="Clark K.F."/>
            <person name="Kohn A.B."/>
            <person name="Sadowski N."/>
            <person name="Timp W."/>
            <person name="Ptitsyn A."/>
            <person name="Khanna P."/>
            <person name="Romanova D.Y."/>
            <person name="Williams P."/>
            <person name="Greenwood S.J."/>
            <person name="Moroz L.L."/>
            <person name="Walt D.R."/>
            <person name="Bodnar A.G."/>
        </authorList>
    </citation>
    <scope>NUCLEOTIDE SEQUENCE</scope>
    <source>
        <strain evidence="13">GMGI-L3</strain>
    </source>
</reference>
<comment type="similarity">
    <text evidence="2 11">Belongs to the sodium:solute symporter (SSF) (TC 2.A.21) family.</text>
</comment>
<feature type="transmembrane region" description="Helical" evidence="12">
    <location>
        <begin position="449"/>
        <end position="469"/>
    </location>
</feature>
<dbReference type="GO" id="GO:0015293">
    <property type="term" value="F:symporter activity"/>
    <property type="evidence" value="ECO:0007669"/>
    <property type="project" value="TreeGrafter"/>
</dbReference>
<evidence type="ECO:0000256" key="10">
    <source>
        <dbReference type="ARBA" id="ARBA00023201"/>
    </source>
</evidence>
<feature type="transmembrane region" description="Helical" evidence="12">
    <location>
        <begin position="246"/>
        <end position="263"/>
    </location>
</feature>
<evidence type="ECO:0000256" key="6">
    <source>
        <dbReference type="ARBA" id="ARBA00022989"/>
    </source>
</evidence>
<feature type="transmembrane region" description="Helical" evidence="12">
    <location>
        <begin position="108"/>
        <end position="129"/>
    </location>
</feature>
<evidence type="ECO:0000256" key="9">
    <source>
        <dbReference type="ARBA" id="ARBA00023136"/>
    </source>
</evidence>
<organism evidence="13 14">
    <name type="scientific">Homarus americanus</name>
    <name type="common">American lobster</name>
    <dbReference type="NCBI Taxonomy" id="6706"/>
    <lineage>
        <taxon>Eukaryota</taxon>
        <taxon>Metazoa</taxon>
        <taxon>Ecdysozoa</taxon>
        <taxon>Arthropoda</taxon>
        <taxon>Crustacea</taxon>
        <taxon>Multicrustacea</taxon>
        <taxon>Malacostraca</taxon>
        <taxon>Eumalacostraca</taxon>
        <taxon>Eucarida</taxon>
        <taxon>Decapoda</taxon>
        <taxon>Pleocyemata</taxon>
        <taxon>Astacidea</taxon>
        <taxon>Nephropoidea</taxon>
        <taxon>Nephropidae</taxon>
        <taxon>Homarus</taxon>
    </lineage>
</organism>
<keyword evidence="5 12" id="KW-0812">Transmembrane</keyword>
<sequence>CVLQGQTLTLLNASQGTSQHESMADSNNTSGPNFTPIDIAVFSIMLTASVLIGVYSGLKGRVTTTQEYLLGSRNLSPIPVLFSLLGGVISAISVLGQPSEIYMYGTQLIVLFVGLFPVCIFIHQVTLPILYNLKLVSINELLYNLILMGICLYAPSLALSTVTNLSTTTSIVILGVICTFYTSIGGVKAVVYTDVLQTSLMFLGLLAVVVICCLDLGGVGNVWTIADRGSRLQFFNFDPNPFVRHTFWSTMLLGVHIFLYLAAFNQITFQRLASVNTLQTSQRLCLAFVFGIIILWVLFFFSGLVAYAVYEDCDPLTSGKIEKPDQIIPFLVTDKLRNLPGMCGVFVAAIYGAVLSSISSTGNSMTCFIWQDFLKGAPFFRNLGEAGATNTLKVISLAIGAISIGLGMLAGKFGSVFVLISKLSSVIGGPLNGVFIAGICTPWVNAKGVMVGCVTSFVFNIWILIGTFISGKGGAVPLSLSTEGCSTAVTNASTVVFLNTSLTETQFNNTYLVHSLLDNTSTRAPSVNIISDNESRGDTIYDISYCYSGVMSIVMTLILANFVSLLTGPLSPSSHSEGVVSPSCGRFHQWVWQLWYSSTPHSQHNAQRPQKGQTSADVILETTGVVP</sequence>